<gene>
    <name evidence="2" type="ORF">EVOR1521_LOCUS16138</name>
</gene>
<proteinExistence type="predicted"/>
<comment type="caution">
    <text evidence="2">The sequence shown here is derived from an EMBL/GenBank/DDBJ whole genome shotgun (WGS) entry which is preliminary data.</text>
</comment>
<reference evidence="2" key="1">
    <citation type="submission" date="2023-08" db="EMBL/GenBank/DDBJ databases">
        <authorList>
            <person name="Chen Y."/>
            <person name="Shah S."/>
            <person name="Dougan E. K."/>
            <person name="Thang M."/>
            <person name="Chan C."/>
        </authorList>
    </citation>
    <scope>NUCLEOTIDE SEQUENCE</scope>
</reference>
<dbReference type="AlphaFoldDB" id="A0AA36IN22"/>
<feature type="non-terminal residue" evidence="2">
    <location>
        <position position="451"/>
    </location>
</feature>
<evidence type="ECO:0000313" key="3">
    <source>
        <dbReference type="Proteomes" id="UP001178507"/>
    </source>
</evidence>
<organism evidence="2 3">
    <name type="scientific">Effrenium voratum</name>
    <dbReference type="NCBI Taxonomy" id="2562239"/>
    <lineage>
        <taxon>Eukaryota</taxon>
        <taxon>Sar</taxon>
        <taxon>Alveolata</taxon>
        <taxon>Dinophyceae</taxon>
        <taxon>Suessiales</taxon>
        <taxon>Symbiodiniaceae</taxon>
        <taxon>Effrenium</taxon>
    </lineage>
</organism>
<dbReference type="EMBL" id="CAUJNA010002150">
    <property type="protein sequence ID" value="CAJ1390827.1"/>
    <property type="molecule type" value="Genomic_DNA"/>
</dbReference>
<accession>A0AA36IN22</accession>
<evidence type="ECO:0000259" key="1">
    <source>
        <dbReference type="Pfam" id="PF01755"/>
    </source>
</evidence>
<protein>
    <recommendedName>
        <fullName evidence="1">Glycosyl transferase family 25 domain-containing protein</fullName>
    </recommendedName>
</protein>
<name>A0AA36IN22_9DINO</name>
<feature type="domain" description="Glycosyl transferase family 25" evidence="1">
    <location>
        <begin position="87"/>
        <end position="202"/>
    </location>
</feature>
<evidence type="ECO:0000313" key="2">
    <source>
        <dbReference type="EMBL" id="CAJ1390827.1"/>
    </source>
</evidence>
<dbReference type="Proteomes" id="UP001178507">
    <property type="component" value="Unassembled WGS sequence"/>
</dbReference>
<sequence>TLAQARARLGVSWYALYVFPCHLAAEPFRSSPSMAGLLCLAFLFTASGLEFSINAGGKVANVDGEVSLLQRDVDMSRTSLHPQPIVAYFINMDTEDRRRAHMEQQARAAKLPLRRYQAINRERISRGEFDEKYVKRQNLSAELLDTKRQKDHVANATVACYVSHSELLEMLHRQLQPHQIGVVLEDDVEIPHNWAELIEQTVACAPSDWSLLKVSGWGYNRATDLQKPGEPDASNSSGMGLMSWLQSQGGWMSRILYGAPARKGTTRRNNMTRSQLIQLTAKALADGNDPSNDLVDQLEESLGAAHEPEPQAEEGCPDAYLMRRPFKETFWWHFWGPAYHYAGTGAYLVKASSIPSILQHLRSQPINDIDGMLLSKGDLRAYELWPHIFPLTGDHMRSTMLESRKTSTAGLLDSLSSLVPEPEGTAPKALNTSESKLMMRAASATKSSRIK</sequence>
<keyword evidence="3" id="KW-1185">Reference proteome</keyword>
<dbReference type="Pfam" id="PF01755">
    <property type="entry name" value="Glyco_transf_25"/>
    <property type="match status" value="1"/>
</dbReference>
<dbReference type="InterPro" id="IPR002654">
    <property type="entry name" value="Glyco_trans_25"/>
</dbReference>